<dbReference type="InterPro" id="IPR015421">
    <property type="entry name" value="PyrdxlP-dep_Trfase_major"/>
</dbReference>
<dbReference type="InterPro" id="IPR050478">
    <property type="entry name" value="Ethylene_sulfur-biosynth"/>
</dbReference>
<name>A0A2D3UWD2_9PEZI</name>
<sequence>MASHNSWLSRRVHPQVQRALPAISASLASRDSEDVIDLNIAENRLMHSAVLSLSKAVIAEQLGSEALSYPRGFGGQPELLSAFASFFNTYFNPDVAVEPYHVVAGPGATACLVNLLCSICDHGTAVIVPGPYWNGFDVHLTLLPGVHLVSLDPDLGGKDAMDTGLDDLLDQSLRASELWGKEVRAVLITNPHNPSGRCYSVEALAMAARFCEKHALHLIVDEIYAMSPVHQSSPGQDGFTSILALDMRALGVDPARVHVVWSTSKDFGCSGYRVGAVVSQANPAVRASLGLLNTTQISSLAANVTAGMLSSPQLPCLMAQGTRKLRQSYSQITAWLEAHNFTYVPVTGGICILARLAPHAQSWEDEAAIVQKIKAAGVVVGAGRTYHLREHEKGWCRLVFAVPSSVLKAALCRMEVAMGLTSLE</sequence>
<evidence type="ECO:0000313" key="3">
    <source>
        <dbReference type="EMBL" id="CZT16517.1"/>
    </source>
</evidence>
<dbReference type="SUPFAM" id="SSF53383">
    <property type="entry name" value="PLP-dependent transferases"/>
    <property type="match status" value="1"/>
</dbReference>
<dbReference type="OrthoDB" id="7042322at2759"/>
<accession>A0A2D3UWD2</accession>
<evidence type="ECO:0000313" key="4">
    <source>
        <dbReference type="Proteomes" id="UP000225277"/>
    </source>
</evidence>
<dbReference type="Pfam" id="PF00155">
    <property type="entry name" value="Aminotran_1_2"/>
    <property type="match status" value="1"/>
</dbReference>
<dbReference type="GO" id="GO:0030170">
    <property type="term" value="F:pyridoxal phosphate binding"/>
    <property type="evidence" value="ECO:0007669"/>
    <property type="project" value="InterPro"/>
</dbReference>
<dbReference type="AlphaFoldDB" id="A0A2D3UWD2"/>
<organism evidence="3 4">
    <name type="scientific">Ramularia collo-cygni</name>
    <dbReference type="NCBI Taxonomy" id="112498"/>
    <lineage>
        <taxon>Eukaryota</taxon>
        <taxon>Fungi</taxon>
        <taxon>Dikarya</taxon>
        <taxon>Ascomycota</taxon>
        <taxon>Pezizomycotina</taxon>
        <taxon>Dothideomycetes</taxon>
        <taxon>Dothideomycetidae</taxon>
        <taxon>Mycosphaerellales</taxon>
        <taxon>Mycosphaerellaceae</taxon>
        <taxon>Ramularia</taxon>
    </lineage>
</organism>
<reference evidence="3 4" key="1">
    <citation type="submission" date="2016-03" db="EMBL/GenBank/DDBJ databases">
        <authorList>
            <person name="Ploux O."/>
        </authorList>
    </citation>
    <scope>NUCLEOTIDE SEQUENCE [LARGE SCALE GENOMIC DNA]</scope>
    <source>
        <strain evidence="3 4">URUG2</strain>
    </source>
</reference>
<protein>
    <submittedName>
        <fullName evidence="3">Related to 1-aminocyclopropane-1-carboxylate synthase, and related proteins</fullName>
    </submittedName>
</protein>
<dbReference type="RefSeq" id="XP_023623410.1">
    <property type="nucleotide sequence ID" value="XM_023767642.1"/>
</dbReference>
<keyword evidence="1" id="KW-0663">Pyridoxal phosphate</keyword>
<dbReference type="InterPro" id="IPR015422">
    <property type="entry name" value="PyrdxlP-dep_Trfase_small"/>
</dbReference>
<dbReference type="GeneID" id="35606575"/>
<dbReference type="PANTHER" id="PTHR43795:SF39">
    <property type="entry name" value="AMINOTRANSFERASE CLASS I_CLASSII DOMAIN-CONTAINING PROTEIN"/>
    <property type="match status" value="1"/>
</dbReference>
<keyword evidence="4" id="KW-1185">Reference proteome</keyword>
<dbReference type="Gene3D" id="3.40.640.10">
    <property type="entry name" value="Type I PLP-dependent aspartate aminotransferase-like (Major domain)"/>
    <property type="match status" value="1"/>
</dbReference>
<feature type="domain" description="Aminotransferase class I/classII large" evidence="2">
    <location>
        <begin position="34"/>
        <end position="410"/>
    </location>
</feature>
<dbReference type="GO" id="GO:0006520">
    <property type="term" value="P:amino acid metabolic process"/>
    <property type="evidence" value="ECO:0007669"/>
    <property type="project" value="TreeGrafter"/>
</dbReference>
<dbReference type="Proteomes" id="UP000225277">
    <property type="component" value="Unassembled WGS sequence"/>
</dbReference>
<dbReference type="PANTHER" id="PTHR43795">
    <property type="entry name" value="BIFUNCTIONAL ASPARTATE AMINOTRANSFERASE AND GLUTAMATE/ASPARTATE-PREPHENATE AMINOTRANSFERASE-RELATED"/>
    <property type="match status" value="1"/>
</dbReference>
<evidence type="ECO:0000259" key="2">
    <source>
        <dbReference type="Pfam" id="PF00155"/>
    </source>
</evidence>
<dbReference type="GO" id="GO:0008483">
    <property type="term" value="F:transaminase activity"/>
    <property type="evidence" value="ECO:0007669"/>
    <property type="project" value="TreeGrafter"/>
</dbReference>
<dbReference type="InterPro" id="IPR015424">
    <property type="entry name" value="PyrdxlP-dep_Trfase"/>
</dbReference>
<proteinExistence type="predicted"/>
<dbReference type="Gene3D" id="3.90.1150.10">
    <property type="entry name" value="Aspartate Aminotransferase, domain 1"/>
    <property type="match status" value="1"/>
</dbReference>
<dbReference type="InterPro" id="IPR004839">
    <property type="entry name" value="Aminotransferase_I/II_large"/>
</dbReference>
<gene>
    <name evidence="3" type="ORF">RCC_12013</name>
</gene>
<dbReference type="STRING" id="112498.A0A2D3UWD2"/>
<evidence type="ECO:0000256" key="1">
    <source>
        <dbReference type="ARBA" id="ARBA00022898"/>
    </source>
</evidence>
<dbReference type="CDD" id="cd00609">
    <property type="entry name" value="AAT_like"/>
    <property type="match status" value="1"/>
</dbReference>
<dbReference type="PRINTS" id="PR00753">
    <property type="entry name" value="ACCSYNTHASE"/>
</dbReference>
<dbReference type="EMBL" id="FJUY01000002">
    <property type="protein sequence ID" value="CZT16517.1"/>
    <property type="molecule type" value="Genomic_DNA"/>
</dbReference>